<reference evidence="2 3" key="1">
    <citation type="journal article" date="2023" name="BMC Biol.">
        <title>The compact genome of the sponge Oopsacas minuta (Hexactinellida) is lacking key metazoan core genes.</title>
        <authorList>
            <person name="Santini S."/>
            <person name="Schenkelaars Q."/>
            <person name="Jourda C."/>
            <person name="Duchesne M."/>
            <person name="Belahbib H."/>
            <person name="Rocher C."/>
            <person name="Selva M."/>
            <person name="Riesgo A."/>
            <person name="Vervoort M."/>
            <person name="Leys S.P."/>
            <person name="Kodjabachian L."/>
            <person name="Le Bivic A."/>
            <person name="Borchiellini C."/>
            <person name="Claverie J.M."/>
            <person name="Renard E."/>
        </authorList>
    </citation>
    <scope>NUCLEOTIDE SEQUENCE [LARGE SCALE GENOMIC DNA]</scope>
    <source>
        <strain evidence="2">SPO-2</strain>
    </source>
</reference>
<feature type="transmembrane region" description="Helical" evidence="1">
    <location>
        <begin position="21"/>
        <end position="46"/>
    </location>
</feature>
<keyword evidence="3" id="KW-1185">Reference proteome</keyword>
<keyword evidence="1" id="KW-1133">Transmembrane helix</keyword>
<dbReference type="EMBL" id="JAKMXF010000312">
    <property type="protein sequence ID" value="KAI6650258.1"/>
    <property type="molecule type" value="Genomic_DNA"/>
</dbReference>
<keyword evidence="1" id="KW-0812">Transmembrane</keyword>
<dbReference type="Proteomes" id="UP001165289">
    <property type="component" value="Unassembled WGS sequence"/>
</dbReference>
<organism evidence="2 3">
    <name type="scientific">Oopsacas minuta</name>
    <dbReference type="NCBI Taxonomy" id="111878"/>
    <lineage>
        <taxon>Eukaryota</taxon>
        <taxon>Metazoa</taxon>
        <taxon>Porifera</taxon>
        <taxon>Hexactinellida</taxon>
        <taxon>Hexasterophora</taxon>
        <taxon>Lyssacinosida</taxon>
        <taxon>Leucopsacidae</taxon>
        <taxon>Oopsacas</taxon>
    </lineage>
</organism>
<gene>
    <name evidence="2" type="ORF">LOD99_5937</name>
</gene>
<sequence>MGCLDIVRIILATINVIINGIGVLYGVALVAQGIAFLVLFNIFGIVTDDSRFYLYNAIFAIFITIGVVLIVFSVVAIAGSCMACCPNNTCLKVLASVILIIDLVVITLVFLLAVASIIIVFVYSDILTDNFNTLRFHLE</sequence>
<evidence type="ECO:0000313" key="2">
    <source>
        <dbReference type="EMBL" id="KAI6650258.1"/>
    </source>
</evidence>
<proteinExistence type="predicted"/>
<dbReference type="AlphaFoldDB" id="A0AAV7JNI2"/>
<keyword evidence="1" id="KW-0472">Membrane</keyword>
<evidence type="ECO:0000256" key="1">
    <source>
        <dbReference type="SAM" id="Phobius"/>
    </source>
</evidence>
<comment type="caution">
    <text evidence="2">The sequence shown here is derived from an EMBL/GenBank/DDBJ whole genome shotgun (WGS) entry which is preliminary data.</text>
</comment>
<protein>
    <submittedName>
        <fullName evidence="2">Uncharacterized protein</fullName>
    </submittedName>
</protein>
<feature type="transmembrane region" description="Helical" evidence="1">
    <location>
        <begin position="52"/>
        <end position="85"/>
    </location>
</feature>
<feature type="transmembrane region" description="Helical" evidence="1">
    <location>
        <begin position="97"/>
        <end position="123"/>
    </location>
</feature>
<evidence type="ECO:0000313" key="3">
    <source>
        <dbReference type="Proteomes" id="UP001165289"/>
    </source>
</evidence>
<accession>A0AAV7JNI2</accession>
<name>A0AAV7JNI2_9METZ</name>